<dbReference type="GO" id="GO:0035821">
    <property type="term" value="P:modulation of process of another organism"/>
    <property type="evidence" value="ECO:0007669"/>
    <property type="project" value="UniProtKB-ARBA"/>
</dbReference>
<dbReference type="FunFam" id="2.40.10.10:FF:000003">
    <property type="entry name" value="Transmembrane serine protease 3"/>
    <property type="match status" value="1"/>
</dbReference>
<feature type="domain" description="Peptidase S1" evidence="12">
    <location>
        <begin position="43"/>
        <end position="285"/>
    </location>
</feature>
<evidence type="ECO:0000256" key="8">
    <source>
        <dbReference type="ARBA" id="ARBA00023157"/>
    </source>
</evidence>
<dbReference type="InterPro" id="IPR018114">
    <property type="entry name" value="TRYPSIN_HIS"/>
</dbReference>
<dbReference type="InterPro" id="IPR001254">
    <property type="entry name" value="Trypsin_dom"/>
</dbReference>
<evidence type="ECO:0000256" key="4">
    <source>
        <dbReference type="ARBA" id="ARBA00017161"/>
    </source>
</evidence>
<keyword evidence="7 9" id="KW-0720">Serine protease</keyword>
<dbReference type="GeneID" id="117672950"/>
<dbReference type="SMART" id="SM00020">
    <property type="entry name" value="Tryp_SPc"/>
    <property type="match status" value="1"/>
</dbReference>
<dbReference type="InterPro" id="IPR043504">
    <property type="entry name" value="Peptidase_S1_PA_chymotrypsin"/>
</dbReference>
<dbReference type="InterPro" id="IPR009003">
    <property type="entry name" value="Peptidase_S1_PA"/>
</dbReference>
<keyword evidence="8" id="KW-1015">Disulfide bond</keyword>
<dbReference type="PRINTS" id="PR00722">
    <property type="entry name" value="CHYMOTRYPSIN"/>
</dbReference>
<evidence type="ECO:0000313" key="14">
    <source>
        <dbReference type="RefSeq" id="XP_034285931.1"/>
    </source>
</evidence>
<evidence type="ECO:0000256" key="2">
    <source>
        <dbReference type="ARBA" id="ARBA00009228"/>
    </source>
</evidence>
<dbReference type="OMA" id="FSDCYVS"/>
<protein>
    <recommendedName>
        <fullName evidence="4">Acrosin</fullName>
        <ecNumber evidence="3">3.4.21.10</ecNumber>
    </recommendedName>
</protein>
<feature type="chain" id="PRO_5028223644" description="Acrosin" evidence="11">
    <location>
        <begin position="23"/>
        <end position="392"/>
    </location>
</feature>
<dbReference type="GO" id="GO:0006508">
    <property type="term" value="P:proteolysis"/>
    <property type="evidence" value="ECO:0007669"/>
    <property type="project" value="UniProtKB-KW"/>
</dbReference>
<accession>A0A6P9D171</accession>
<comment type="catalytic activity">
    <reaction evidence="1">
        <text>Preferential cleavage: Arg-|-Xaa, Lys-|-Xaa.</text>
        <dbReference type="EC" id="3.4.21.10"/>
    </reaction>
</comment>
<dbReference type="PANTHER" id="PTHR24252:SF8">
    <property type="entry name" value="ACROSIN"/>
    <property type="match status" value="1"/>
</dbReference>
<reference evidence="14" key="1">
    <citation type="submission" date="2025-08" db="UniProtKB">
        <authorList>
            <consortium name="RefSeq"/>
        </authorList>
    </citation>
    <scope>IDENTIFICATION</scope>
    <source>
        <tissue evidence="14">Blood</tissue>
    </source>
</reference>
<evidence type="ECO:0000256" key="1">
    <source>
        <dbReference type="ARBA" id="ARBA00001656"/>
    </source>
</evidence>
<organism evidence="13 14">
    <name type="scientific">Pantherophis guttatus</name>
    <name type="common">Corn snake</name>
    <name type="synonym">Elaphe guttata</name>
    <dbReference type="NCBI Taxonomy" id="94885"/>
    <lineage>
        <taxon>Eukaryota</taxon>
        <taxon>Metazoa</taxon>
        <taxon>Chordata</taxon>
        <taxon>Craniata</taxon>
        <taxon>Vertebrata</taxon>
        <taxon>Euteleostomi</taxon>
        <taxon>Lepidosauria</taxon>
        <taxon>Squamata</taxon>
        <taxon>Bifurcata</taxon>
        <taxon>Unidentata</taxon>
        <taxon>Episquamata</taxon>
        <taxon>Toxicofera</taxon>
        <taxon>Serpentes</taxon>
        <taxon>Colubroidea</taxon>
        <taxon>Colubridae</taxon>
        <taxon>Colubrinae</taxon>
        <taxon>Pantherophis</taxon>
    </lineage>
</organism>
<feature type="signal peptide" evidence="11">
    <location>
        <begin position="1"/>
        <end position="22"/>
    </location>
</feature>
<dbReference type="GO" id="GO:0007340">
    <property type="term" value="P:acrosome reaction"/>
    <property type="evidence" value="ECO:0007669"/>
    <property type="project" value="TreeGrafter"/>
</dbReference>
<evidence type="ECO:0000256" key="7">
    <source>
        <dbReference type="ARBA" id="ARBA00022825"/>
    </source>
</evidence>
<proteinExistence type="inferred from homology"/>
<dbReference type="RefSeq" id="XP_034285931.1">
    <property type="nucleotide sequence ID" value="XM_034430040.1"/>
</dbReference>
<dbReference type="InterPro" id="IPR001314">
    <property type="entry name" value="Peptidase_S1A"/>
</dbReference>
<dbReference type="PROSITE" id="PS00134">
    <property type="entry name" value="TRYPSIN_HIS"/>
    <property type="match status" value="1"/>
</dbReference>
<dbReference type="CDD" id="cd00190">
    <property type="entry name" value="Tryp_SPc"/>
    <property type="match status" value="1"/>
</dbReference>
<dbReference type="EC" id="3.4.21.10" evidence="3"/>
<dbReference type="Proteomes" id="UP001652622">
    <property type="component" value="Unplaced"/>
</dbReference>
<dbReference type="Pfam" id="PF00089">
    <property type="entry name" value="Trypsin"/>
    <property type="match status" value="1"/>
</dbReference>
<dbReference type="SUPFAM" id="SSF50494">
    <property type="entry name" value="Trypsin-like serine proteases"/>
    <property type="match status" value="1"/>
</dbReference>
<feature type="region of interest" description="Disordered" evidence="10">
    <location>
        <begin position="366"/>
        <end position="392"/>
    </location>
</feature>
<evidence type="ECO:0000313" key="13">
    <source>
        <dbReference type="Proteomes" id="UP001652622"/>
    </source>
</evidence>
<evidence type="ECO:0000259" key="12">
    <source>
        <dbReference type="PROSITE" id="PS50240"/>
    </source>
</evidence>
<dbReference type="PANTHER" id="PTHR24252">
    <property type="entry name" value="ACROSIN-RELATED"/>
    <property type="match status" value="1"/>
</dbReference>
<dbReference type="InterPro" id="IPR033116">
    <property type="entry name" value="TRYPSIN_SER"/>
</dbReference>
<dbReference type="PROSITE" id="PS00135">
    <property type="entry name" value="TRYPSIN_SER"/>
    <property type="match status" value="1"/>
</dbReference>
<evidence type="ECO:0000256" key="3">
    <source>
        <dbReference type="ARBA" id="ARBA00012050"/>
    </source>
</evidence>
<sequence>MAVPGKCLWLAGALLQLVATRSDSPKTCGERPLAPNQGKSVQIVGSVNALPGTWPWLVSIQVPSSKGPQHLCAGSILTPHWVLTAAHCFKSGTRSLQSQRIVIGATDISNLLDTVQLRSVYRIVPYQDYNPQSEANDIALVELSNPVALNDYVQPACLPHSNMDSEALFSDCYVSGWRTTTQRGRQTSAILQEARVKILETSKCNSSWWYNGAMSPYTLCARYEDRGIDTCHGDSGGPLMCKTSPTSPFYVVGITSWGKGCGEGTNPEVYTSTQPFLEWIQGEMSKTEREPLQEEKRPSKEAWAKHATVFPEFKIAFTQHPEKYLKEDLIYFPETERPEVDAIPLPKEPPPEAPGTMQETDRVLLPTEVPSSPPLNPEMVIANRPRYSPSRT</sequence>
<keyword evidence="13" id="KW-1185">Reference proteome</keyword>
<dbReference type="AlphaFoldDB" id="A0A6P9D171"/>
<evidence type="ECO:0000256" key="6">
    <source>
        <dbReference type="ARBA" id="ARBA00022801"/>
    </source>
</evidence>
<dbReference type="GO" id="GO:0005576">
    <property type="term" value="C:extracellular region"/>
    <property type="evidence" value="ECO:0007669"/>
    <property type="project" value="UniProtKB-ARBA"/>
</dbReference>
<dbReference type="InParanoid" id="A0A6P9D171"/>
<evidence type="ECO:0000256" key="10">
    <source>
        <dbReference type="SAM" id="MobiDB-lite"/>
    </source>
</evidence>
<gene>
    <name evidence="14" type="primary">LOC117672950</name>
</gene>
<evidence type="ECO:0000256" key="9">
    <source>
        <dbReference type="RuleBase" id="RU363034"/>
    </source>
</evidence>
<dbReference type="Gene3D" id="2.40.10.10">
    <property type="entry name" value="Trypsin-like serine proteases"/>
    <property type="match status" value="2"/>
</dbReference>
<evidence type="ECO:0000256" key="5">
    <source>
        <dbReference type="ARBA" id="ARBA00022670"/>
    </source>
</evidence>
<comment type="similarity">
    <text evidence="2">Belongs to the peptidase S1 family. Snake venom subfamily.</text>
</comment>
<dbReference type="KEGG" id="pgut:117672950"/>
<dbReference type="PROSITE" id="PS50240">
    <property type="entry name" value="TRYPSIN_DOM"/>
    <property type="match status" value="1"/>
</dbReference>
<dbReference type="GO" id="GO:0004252">
    <property type="term" value="F:serine-type endopeptidase activity"/>
    <property type="evidence" value="ECO:0007669"/>
    <property type="project" value="InterPro"/>
</dbReference>
<evidence type="ECO:0000256" key="11">
    <source>
        <dbReference type="SAM" id="SignalP"/>
    </source>
</evidence>
<keyword evidence="6 9" id="KW-0378">Hydrolase</keyword>
<keyword evidence="11" id="KW-0732">Signal</keyword>
<name>A0A6P9D171_PANGU</name>
<keyword evidence="5 9" id="KW-0645">Protease</keyword>